<dbReference type="Gene3D" id="3.40.1520.20">
    <property type="match status" value="3"/>
</dbReference>
<evidence type="ECO:0000256" key="4">
    <source>
        <dbReference type="SAM" id="Phobius"/>
    </source>
</evidence>
<dbReference type="PROSITE" id="PS51123">
    <property type="entry name" value="OMPA_2"/>
    <property type="match status" value="1"/>
</dbReference>
<gene>
    <name evidence="6" type="ORF">CQW49_15375</name>
</gene>
<reference evidence="7" key="1">
    <citation type="submission" date="2017-10" db="EMBL/GenBank/DDBJ databases">
        <title>Completed PacBio SMRT sequence of Methylosinus trichosporium OB3b reveals presence of a third large plasmid.</title>
        <authorList>
            <person name="Charles T.C."/>
            <person name="Lynch M.D.J."/>
            <person name="Heil J.R."/>
            <person name="Cheng J."/>
        </authorList>
    </citation>
    <scope>NUCLEOTIDE SEQUENCE [LARGE SCALE GENOMIC DNA]</scope>
    <source>
        <strain evidence="7">OB3b</strain>
    </source>
</reference>
<dbReference type="Proteomes" id="UP000230709">
    <property type="component" value="Chromosome"/>
</dbReference>
<evidence type="ECO:0000256" key="1">
    <source>
        <dbReference type="ARBA" id="ARBA00004370"/>
    </source>
</evidence>
<evidence type="ECO:0000256" key="2">
    <source>
        <dbReference type="ARBA" id="ARBA00023136"/>
    </source>
</evidence>
<dbReference type="InterPro" id="IPR036737">
    <property type="entry name" value="OmpA-like_sf"/>
</dbReference>
<keyword evidence="7" id="KW-1185">Reference proteome</keyword>
<dbReference type="Pfam" id="PF00691">
    <property type="entry name" value="OmpA"/>
    <property type="match status" value="1"/>
</dbReference>
<evidence type="ECO:0000313" key="6">
    <source>
        <dbReference type="EMBL" id="ATQ70418.1"/>
    </source>
</evidence>
<dbReference type="PRINTS" id="PR01021">
    <property type="entry name" value="OMPADOMAIN"/>
</dbReference>
<dbReference type="STRING" id="595536.GCA_000178815_02107"/>
<dbReference type="EMBL" id="CP023737">
    <property type="protein sequence ID" value="ATQ70418.1"/>
    <property type="molecule type" value="Genomic_DNA"/>
</dbReference>
<keyword evidence="4" id="KW-0812">Transmembrane</keyword>
<dbReference type="KEGG" id="mtw:CQW49_15375"/>
<dbReference type="SUPFAM" id="SSF103088">
    <property type="entry name" value="OmpA-like"/>
    <property type="match status" value="1"/>
</dbReference>
<protein>
    <recommendedName>
        <fullName evidence="5">OmpA-like domain-containing protein</fullName>
    </recommendedName>
</protein>
<evidence type="ECO:0000313" key="7">
    <source>
        <dbReference type="Proteomes" id="UP000230709"/>
    </source>
</evidence>
<dbReference type="InterPro" id="IPR006665">
    <property type="entry name" value="OmpA-like"/>
</dbReference>
<accession>A0A2D2D5Y8</accession>
<dbReference type="InterPro" id="IPR007055">
    <property type="entry name" value="BON_dom"/>
</dbReference>
<evidence type="ECO:0000256" key="3">
    <source>
        <dbReference type="PROSITE-ProRule" id="PRU00473"/>
    </source>
</evidence>
<dbReference type="AlphaFoldDB" id="A0A2D2D5Y8"/>
<organism evidence="6 7">
    <name type="scientific">Methylosinus trichosporium (strain ATCC 35070 / NCIMB 11131 / UNIQEM 75 / OB3b)</name>
    <dbReference type="NCBI Taxonomy" id="595536"/>
    <lineage>
        <taxon>Bacteria</taxon>
        <taxon>Pseudomonadati</taxon>
        <taxon>Pseudomonadota</taxon>
        <taxon>Alphaproteobacteria</taxon>
        <taxon>Hyphomicrobiales</taxon>
        <taxon>Methylocystaceae</taxon>
        <taxon>Methylosinus</taxon>
    </lineage>
</organism>
<feature type="domain" description="OmpA-like" evidence="5">
    <location>
        <begin position="466"/>
        <end position="571"/>
    </location>
</feature>
<keyword evidence="4" id="KW-1133">Transmembrane helix</keyword>
<dbReference type="Pfam" id="PF04972">
    <property type="entry name" value="BON"/>
    <property type="match status" value="1"/>
</dbReference>
<sequence length="571" mass="57797">MQPGKWWIGLLPLAILVTIAAIMNGEKIEADIAGRARSALTRAATPQSLADAAVTVDGRDVTLSGTALSREAAAPVVAEIAKEDGVRAVIDMTAAPGLAKPFVLTLARHSKTLALSGHVPPNARETLRAAAAAEGLTLTDETAYAFGAPANFDALAAYAVAVLDALGDGEAVLSDATLTASGAAASFDAYDRALATLRSPPAGVEVKMIEVAAPRVAPFVWSATKSGASVSLFGYAPTPAVHEALASEAAALAGAATLADQSRVASGAPSEFAAAARAALTTLDGLESGKVALADDRVSITGVGKPNMTSAAVETRLRAALPKGFTLGAVEIAAGIVSPYVLTARKDDGVLALSGFAPDSAARERLVALVRRRFGGEIAGEIGVAAGAPAGFDRAAAAALRAVTRLRTGAAAISDRRIAVEGAAFTARAAEDIKARLAKETPEGFESSALLGLASPEDEIAPAELHAAIARTVAPGFSFSADHSALAEEAEPVADALAFVLLRAPRAKVAIIGRFDGAGSEAENETIGRRRAEALRDYLVAAGVDATRLKAAASGASGDDAPGRRIELMVD</sequence>
<feature type="transmembrane region" description="Helical" evidence="4">
    <location>
        <begin position="6"/>
        <end position="25"/>
    </location>
</feature>
<evidence type="ECO:0000259" key="5">
    <source>
        <dbReference type="PROSITE" id="PS51123"/>
    </source>
</evidence>
<comment type="subcellular location">
    <subcellularLocation>
        <location evidence="1">Membrane</location>
    </subcellularLocation>
</comment>
<dbReference type="CDD" id="cd07185">
    <property type="entry name" value="OmpA_C-like"/>
    <property type="match status" value="1"/>
</dbReference>
<dbReference type="Gene3D" id="3.30.1330.60">
    <property type="entry name" value="OmpA-like domain"/>
    <property type="match status" value="1"/>
</dbReference>
<dbReference type="GO" id="GO:0016020">
    <property type="term" value="C:membrane"/>
    <property type="evidence" value="ECO:0007669"/>
    <property type="project" value="UniProtKB-SubCell"/>
</dbReference>
<keyword evidence="2 3" id="KW-0472">Membrane</keyword>
<name>A0A2D2D5Y8_METT3</name>
<dbReference type="InterPro" id="IPR006664">
    <property type="entry name" value="OMP_bac"/>
</dbReference>
<proteinExistence type="predicted"/>